<dbReference type="InterPro" id="IPR052535">
    <property type="entry name" value="Bacilysin_H2HPP_isomerase"/>
</dbReference>
<dbReference type="PANTHER" id="PTHR40112:SF1">
    <property type="entry name" value="H2HPP ISOMERASE"/>
    <property type="match status" value="1"/>
</dbReference>
<evidence type="ECO:0000313" key="2">
    <source>
        <dbReference type="EMBL" id="WPB87540.1"/>
    </source>
</evidence>
<dbReference type="SUPFAM" id="SSF51182">
    <property type="entry name" value="RmlC-like cupins"/>
    <property type="match status" value="1"/>
</dbReference>
<sequence>MSQAQHFHNLADVTQGIARELAPGVTTRIFPGEHAMLSVVTIAPNGEGTLHAHPEEQWGVCLEGSAIRIQGGEEIPVKKGDFWRTPGGIPHTMRAGPEGCQVLDIFAPPRDAYRVAGSGFGTT</sequence>
<dbReference type="InterPro" id="IPR014710">
    <property type="entry name" value="RmlC-like_jellyroll"/>
</dbReference>
<dbReference type="InterPro" id="IPR013096">
    <property type="entry name" value="Cupin_2"/>
</dbReference>
<evidence type="ECO:0000313" key="3">
    <source>
        <dbReference type="Proteomes" id="UP001305521"/>
    </source>
</evidence>
<organism evidence="2 3">
    <name type="scientific">Sediminicoccus rosea</name>
    <dbReference type="NCBI Taxonomy" id="1225128"/>
    <lineage>
        <taxon>Bacteria</taxon>
        <taxon>Pseudomonadati</taxon>
        <taxon>Pseudomonadota</taxon>
        <taxon>Alphaproteobacteria</taxon>
        <taxon>Acetobacterales</taxon>
        <taxon>Roseomonadaceae</taxon>
        <taxon>Sediminicoccus</taxon>
    </lineage>
</organism>
<accession>A0ABZ0PP77</accession>
<dbReference type="Pfam" id="PF07883">
    <property type="entry name" value="Cupin_2"/>
    <property type="match status" value="1"/>
</dbReference>
<dbReference type="Proteomes" id="UP001305521">
    <property type="component" value="Chromosome"/>
</dbReference>
<name>A0ABZ0PP77_9PROT</name>
<dbReference type="RefSeq" id="WP_318651492.1">
    <property type="nucleotide sequence ID" value="NZ_CP137852.1"/>
</dbReference>
<dbReference type="Gene3D" id="2.60.120.10">
    <property type="entry name" value="Jelly Rolls"/>
    <property type="match status" value="1"/>
</dbReference>
<keyword evidence="3" id="KW-1185">Reference proteome</keyword>
<protein>
    <submittedName>
        <fullName evidence="2">Cupin domain-containing protein</fullName>
    </submittedName>
</protein>
<dbReference type="InterPro" id="IPR011051">
    <property type="entry name" value="RmlC_Cupin_sf"/>
</dbReference>
<dbReference type="EMBL" id="CP137852">
    <property type="protein sequence ID" value="WPB87540.1"/>
    <property type="molecule type" value="Genomic_DNA"/>
</dbReference>
<proteinExistence type="predicted"/>
<reference evidence="2 3" key="1">
    <citation type="submission" date="2023-11" db="EMBL/GenBank/DDBJ databases">
        <title>Arctic aerobic anoxygenic photoheterotroph Sediminicoccus rosea KRV36 adapts its photosynthesis to long days of polar summer.</title>
        <authorList>
            <person name="Tomasch J."/>
            <person name="Kopejtka K."/>
            <person name="Bily T."/>
            <person name="Gardiner A.T."/>
            <person name="Gardian Z."/>
            <person name="Shivaramu S."/>
            <person name="Koblizek M."/>
            <person name="Engelhardt F."/>
            <person name="Kaftan D."/>
        </authorList>
    </citation>
    <scope>NUCLEOTIDE SEQUENCE [LARGE SCALE GENOMIC DNA]</scope>
    <source>
        <strain evidence="2 3">R-30</strain>
    </source>
</reference>
<evidence type="ECO:0000259" key="1">
    <source>
        <dbReference type="Pfam" id="PF07883"/>
    </source>
</evidence>
<dbReference type="PANTHER" id="PTHR40112">
    <property type="entry name" value="H2HPP ISOMERASE"/>
    <property type="match status" value="1"/>
</dbReference>
<feature type="domain" description="Cupin type-2" evidence="1">
    <location>
        <begin position="39"/>
        <end position="106"/>
    </location>
</feature>
<gene>
    <name evidence="2" type="ORF">R9Z33_11825</name>
</gene>